<dbReference type="InterPro" id="IPR007761">
    <property type="entry name" value="MtlR-like"/>
</dbReference>
<dbReference type="Gene3D" id="1.20.120.330">
    <property type="entry name" value="Nucleotidyltransferases domain 2"/>
    <property type="match status" value="1"/>
</dbReference>
<dbReference type="SUPFAM" id="SSF158668">
    <property type="entry name" value="MtlR-like"/>
    <property type="match status" value="1"/>
</dbReference>
<proteinExistence type="predicted"/>
<dbReference type="GO" id="GO:0045892">
    <property type="term" value="P:negative regulation of DNA-templated transcription"/>
    <property type="evidence" value="ECO:0007669"/>
    <property type="project" value="TreeGrafter"/>
</dbReference>
<dbReference type="InterPro" id="IPR038026">
    <property type="entry name" value="MtlR-like_sf"/>
</dbReference>
<comment type="caution">
    <text evidence="1">The sequence shown here is derived from an EMBL/GenBank/DDBJ whole genome shotgun (WGS) entry which is preliminary data.</text>
</comment>
<dbReference type="EMBL" id="JAVDTR010000009">
    <property type="protein sequence ID" value="MDR6725032.1"/>
    <property type="molecule type" value="Genomic_DNA"/>
</dbReference>
<reference evidence="1" key="1">
    <citation type="submission" date="2023-07" db="EMBL/GenBank/DDBJ databases">
        <title>Sorghum-associated microbial communities from plants grown in Nebraska, USA.</title>
        <authorList>
            <person name="Schachtman D."/>
        </authorList>
    </citation>
    <scope>NUCLEOTIDE SEQUENCE</scope>
    <source>
        <strain evidence="1">BE80</strain>
    </source>
</reference>
<gene>
    <name evidence="1" type="ORF">J2W91_003518</name>
</gene>
<dbReference type="Proteomes" id="UP001254832">
    <property type="component" value="Unassembled WGS sequence"/>
</dbReference>
<dbReference type="PANTHER" id="PTHR37941">
    <property type="entry name" value="FUMARASE E-RELATED"/>
    <property type="match status" value="1"/>
</dbReference>
<sequence length="197" mass="22114">MSNEIRLEDEVAGLHSIFMFNIELHKESDRGCVLLAASFLDNCLRELLKANCVDDESAFNDICNGSSPFATFSGKIDLSYLLGLISLEAKRYLHIIRKIRNEFAHSMEIIDFNTENVANRCRNLILESFPEDSNSPRSIFITASFGVAGYLAGQTESALKPEVAEDTFGNIEEHEEYINGRGAQLMDALKDKYFSNN</sequence>
<evidence type="ECO:0008006" key="3">
    <source>
        <dbReference type="Google" id="ProtNLM"/>
    </source>
</evidence>
<name>A0AAP5LMX6_PAEAM</name>
<dbReference type="RefSeq" id="WP_310141845.1">
    <property type="nucleotide sequence ID" value="NZ_JAVDTR010000009.1"/>
</dbReference>
<accession>A0AAP5LMX6</accession>
<dbReference type="PANTHER" id="PTHR37941:SF1">
    <property type="entry name" value="FUMARASE E-RELATED"/>
    <property type="match status" value="1"/>
</dbReference>
<evidence type="ECO:0000313" key="1">
    <source>
        <dbReference type="EMBL" id="MDR6725032.1"/>
    </source>
</evidence>
<dbReference type="AlphaFoldDB" id="A0AAP5LMX6"/>
<evidence type="ECO:0000313" key="2">
    <source>
        <dbReference type="Proteomes" id="UP001254832"/>
    </source>
</evidence>
<protein>
    <recommendedName>
        <fullName evidence="3">DUF4145 domain-containing protein</fullName>
    </recommendedName>
</protein>
<organism evidence="1 2">
    <name type="scientific">Paenibacillus amylolyticus</name>
    <dbReference type="NCBI Taxonomy" id="1451"/>
    <lineage>
        <taxon>Bacteria</taxon>
        <taxon>Bacillati</taxon>
        <taxon>Bacillota</taxon>
        <taxon>Bacilli</taxon>
        <taxon>Bacillales</taxon>
        <taxon>Paenibacillaceae</taxon>
        <taxon>Paenibacillus</taxon>
    </lineage>
</organism>